<gene>
    <name evidence="9" type="primary">MPUL0C08110</name>
    <name evidence="9" type="ORF">METSCH_C08110</name>
</gene>
<evidence type="ECO:0000256" key="3">
    <source>
        <dbReference type="ARBA" id="ARBA00023015"/>
    </source>
</evidence>
<keyword evidence="4" id="KW-0238">DNA-binding</keyword>
<reference evidence="10" key="1">
    <citation type="submission" date="2019-03" db="EMBL/GenBank/DDBJ databases">
        <title>Snf2 controls pulcherriminic acid biosynthesis and connects pigmentation and antifungal activity of the yeast Metschnikowia pulcherrima.</title>
        <authorList>
            <person name="Gore-Lloyd D."/>
            <person name="Sumann I."/>
            <person name="Brachmann A.O."/>
            <person name="Schneeberger K."/>
            <person name="Ortiz-Merino R.A."/>
            <person name="Moreno-Beltran M."/>
            <person name="Schlaefli M."/>
            <person name="Kirner P."/>
            <person name="Santos Kron A."/>
            <person name="Wolfe K.H."/>
            <person name="Piel J."/>
            <person name="Ahrens C.H."/>
            <person name="Henk D."/>
            <person name="Freimoser F.M."/>
        </authorList>
    </citation>
    <scope>NUCLEOTIDE SEQUENCE [LARGE SCALE GENOMIC DNA]</scope>
    <source>
        <strain evidence="10">APC 1.2</strain>
    </source>
</reference>
<evidence type="ECO:0000256" key="7">
    <source>
        <dbReference type="SAM" id="MobiDB-lite"/>
    </source>
</evidence>
<feature type="compositionally biased region" description="Polar residues" evidence="7">
    <location>
        <begin position="229"/>
        <end position="243"/>
    </location>
</feature>
<evidence type="ECO:0000256" key="5">
    <source>
        <dbReference type="ARBA" id="ARBA00023163"/>
    </source>
</evidence>
<dbReference type="AlphaFoldDB" id="A0A4P6XND0"/>
<comment type="similarity">
    <text evidence="2">Belongs to the bZIP family.</text>
</comment>
<organism evidence="9 10">
    <name type="scientific">Metschnikowia aff. pulcherrima</name>
    <dbReference type="NCBI Taxonomy" id="2163413"/>
    <lineage>
        <taxon>Eukaryota</taxon>
        <taxon>Fungi</taxon>
        <taxon>Dikarya</taxon>
        <taxon>Ascomycota</taxon>
        <taxon>Saccharomycotina</taxon>
        <taxon>Pichiomycetes</taxon>
        <taxon>Metschnikowiaceae</taxon>
        <taxon>Metschnikowia</taxon>
    </lineage>
</organism>
<dbReference type="GO" id="GO:0006357">
    <property type="term" value="P:regulation of transcription by RNA polymerase II"/>
    <property type="evidence" value="ECO:0007669"/>
    <property type="project" value="UniProtKB-ARBA"/>
</dbReference>
<dbReference type="Gene3D" id="1.20.5.170">
    <property type="match status" value="1"/>
</dbReference>
<feature type="compositionally biased region" description="Basic and acidic residues" evidence="7">
    <location>
        <begin position="296"/>
        <end position="308"/>
    </location>
</feature>
<proteinExistence type="inferred from homology"/>
<feature type="compositionally biased region" description="Polar residues" evidence="7">
    <location>
        <begin position="36"/>
        <end position="46"/>
    </location>
</feature>
<evidence type="ECO:0000256" key="2">
    <source>
        <dbReference type="ARBA" id="ARBA00007163"/>
    </source>
</evidence>
<protein>
    <submittedName>
        <fullName evidence="9">ATF/CREB family transcription factor</fullName>
    </submittedName>
</protein>
<feature type="compositionally biased region" description="Polar residues" evidence="7">
    <location>
        <begin position="1"/>
        <end position="10"/>
    </location>
</feature>
<dbReference type="InterPro" id="IPR004827">
    <property type="entry name" value="bZIP"/>
</dbReference>
<keyword evidence="10" id="KW-1185">Reference proteome</keyword>
<keyword evidence="6" id="KW-0539">Nucleus</keyword>
<dbReference type="InterPro" id="IPR051027">
    <property type="entry name" value="bZIP_transcription_factors"/>
</dbReference>
<dbReference type="CDD" id="cd14687">
    <property type="entry name" value="bZIP_ATF2"/>
    <property type="match status" value="1"/>
</dbReference>
<dbReference type="SMART" id="SM00338">
    <property type="entry name" value="BRLZ"/>
    <property type="match status" value="1"/>
</dbReference>
<accession>A0A4P6XND0</accession>
<dbReference type="PANTHER" id="PTHR19304">
    <property type="entry name" value="CYCLIC-AMP RESPONSE ELEMENT BINDING PROTEIN"/>
    <property type="match status" value="1"/>
</dbReference>
<dbReference type="Proteomes" id="UP000292447">
    <property type="component" value="Chromosome III"/>
</dbReference>
<dbReference type="GO" id="GO:0003677">
    <property type="term" value="F:DNA binding"/>
    <property type="evidence" value="ECO:0007669"/>
    <property type="project" value="UniProtKB-KW"/>
</dbReference>
<feature type="region of interest" description="Disordered" evidence="7">
    <location>
        <begin position="229"/>
        <end position="319"/>
    </location>
</feature>
<feature type="region of interest" description="Disordered" evidence="7">
    <location>
        <begin position="1"/>
        <end position="53"/>
    </location>
</feature>
<sequence length="562" mass="61106">MDHSSASGASSEMLEIKARSTVPPANLQCDIKGDSATKTQPESQIEGQAETHPDLRLESLSGSNKHNLRILNFNSVNSERLPGLTPPVFTPGGRRLPPIHLLPGLGMASPGTPGSNLWSSLLTATNGVGTGQAGEQHPGMYAPPNYPLYMRKSGLIPTESNLRTGLTPGLMNHTGFNFNIQDGMANGQMTPGLQTLLGLVNNHPAEPSGMPVPPALANTVFPLSQTVTTGNTQLQPPAPTQEQPAGPKQDDNASAEPSPPKKEAPKNTRKRSRNSEPATKGKAQKTAKNSAGGLKVKAEAKEEGKDLKEDDEGLDEEEKRKQFLERNRVAALKCRQRKKQQLTKMESELAFYSDGYRDLTAQVAQLRDQVMALRGLVFNHKDCPALLNSVGGYQQLQNILAQAEFVALGKNTEHPFVPMAAGMPPMMANSQPAMKHAEPVVMNSQDRVHPVDHQVNGMGSHGLHDMHLPHSENVVNHHGRDQIPFDADLAINRQFALANGHHSGIDMHLQKDNLRTVNSTSNLQHVKHENNISSYDLRPIASMVDLQHQNHNAGLMARQFQL</sequence>
<dbReference type="InterPro" id="IPR046347">
    <property type="entry name" value="bZIP_sf"/>
</dbReference>
<evidence type="ECO:0000256" key="6">
    <source>
        <dbReference type="ARBA" id="ARBA00023242"/>
    </source>
</evidence>
<dbReference type="EMBL" id="CP034458">
    <property type="protein sequence ID" value="QBM88830.1"/>
    <property type="molecule type" value="Genomic_DNA"/>
</dbReference>
<dbReference type="FunFam" id="1.20.5.170:FF:000053">
    <property type="entry name" value="BZIP transcription factor AtfA"/>
    <property type="match status" value="1"/>
</dbReference>
<feature type="domain" description="BZIP" evidence="8">
    <location>
        <begin position="317"/>
        <end position="380"/>
    </location>
</feature>
<keyword evidence="3" id="KW-0805">Transcription regulation</keyword>
<comment type="subcellular location">
    <subcellularLocation>
        <location evidence="1">Nucleus</location>
    </subcellularLocation>
</comment>
<dbReference type="PROSITE" id="PS50217">
    <property type="entry name" value="BZIP"/>
    <property type="match status" value="1"/>
</dbReference>
<evidence type="ECO:0000256" key="1">
    <source>
        <dbReference type="ARBA" id="ARBA00004123"/>
    </source>
</evidence>
<evidence type="ECO:0000313" key="9">
    <source>
        <dbReference type="EMBL" id="QBM88830.1"/>
    </source>
</evidence>
<dbReference type="STRING" id="2163413.A0A4P6XND0"/>
<name>A0A4P6XND0_9ASCO</name>
<dbReference type="GO" id="GO:0003700">
    <property type="term" value="F:DNA-binding transcription factor activity"/>
    <property type="evidence" value="ECO:0007669"/>
    <property type="project" value="InterPro"/>
</dbReference>
<evidence type="ECO:0000259" key="8">
    <source>
        <dbReference type="PROSITE" id="PS50217"/>
    </source>
</evidence>
<evidence type="ECO:0000313" key="10">
    <source>
        <dbReference type="Proteomes" id="UP000292447"/>
    </source>
</evidence>
<evidence type="ECO:0000256" key="4">
    <source>
        <dbReference type="ARBA" id="ARBA00023125"/>
    </source>
</evidence>
<dbReference type="SUPFAM" id="SSF57959">
    <property type="entry name" value="Leucine zipper domain"/>
    <property type="match status" value="1"/>
</dbReference>
<dbReference type="GO" id="GO:0005634">
    <property type="term" value="C:nucleus"/>
    <property type="evidence" value="ECO:0007669"/>
    <property type="project" value="UniProtKB-SubCell"/>
</dbReference>
<keyword evidence="5" id="KW-0804">Transcription</keyword>